<dbReference type="PANTHER" id="PTHR36865:SF1">
    <property type="entry name" value="RIKEN CDNA 1700001O22 GENE"/>
    <property type="match status" value="1"/>
</dbReference>
<feature type="region of interest" description="Disordered" evidence="1">
    <location>
        <begin position="37"/>
        <end position="66"/>
    </location>
</feature>
<dbReference type="Proteomes" id="UP000006813">
    <property type="component" value="Unassembled WGS sequence"/>
</dbReference>
<reference evidence="3 4" key="1">
    <citation type="journal article" date="2011" name="Nature">
        <title>Genome sequencing reveals insights into physiology and longevity of the naked mole rat.</title>
        <authorList>
            <person name="Kim E.B."/>
            <person name="Fang X."/>
            <person name="Fushan A.A."/>
            <person name="Huang Z."/>
            <person name="Lobanov A.V."/>
            <person name="Han L."/>
            <person name="Marino S.M."/>
            <person name="Sun X."/>
            <person name="Turanov A.A."/>
            <person name="Yang P."/>
            <person name="Yim S.H."/>
            <person name="Zhao X."/>
            <person name="Kasaikina M.V."/>
            <person name="Stoletzki N."/>
            <person name="Peng C."/>
            <person name="Polak P."/>
            <person name="Xiong Z."/>
            <person name="Kiezun A."/>
            <person name="Zhu Y."/>
            <person name="Chen Y."/>
            <person name="Kryukov G.V."/>
            <person name="Zhang Q."/>
            <person name="Peshkin L."/>
            <person name="Yang L."/>
            <person name="Bronson R.T."/>
            <person name="Buffenstein R."/>
            <person name="Wang B."/>
            <person name="Han C."/>
            <person name="Li Q."/>
            <person name="Chen L."/>
            <person name="Zhao W."/>
            <person name="Sunyaev S.R."/>
            <person name="Park T.J."/>
            <person name="Zhang G."/>
            <person name="Wang J."/>
            <person name="Gladyshev V.N."/>
        </authorList>
    </citation>
    <scope>NUCLEOTIDE SEQUENCE [LARGE SCALE GENOMIC DNA]</scope>
</reference>
<sequence length="221" mass="24333">EAARRGLGRETRDPVGALLGELLPCKFRKFLSQLRAKCAEEEPEPEPQAQAPRHQSGASEPWRRSPGCPSCQFLPDLQDQLSGFQERLEKILHQRTSSLGQLSGDHSQFPTVRKASSFCGTPAPEAMPTPTPSGEGLGPRRHSCPFQVRLADEMLTDSALCYWEHSCAVQQSRMSPLPAESVSKPGLRSLGRWLDSLPRSGYLRAKEDAMASSSRWAQPGL</sequence>
<dbReference type="InParanoid" id="G5ASC3"/>
<evidence type="ECO:0000256" key="1">
    <source>
        <dbReference type="SAM" id="MobiDB-lite"/>
    </source>
</evidence>
<feature type="domain" description="DUF4685" evidence="2">
    <location>
        <begin position="71"/>
        <end position="175"/>
    </location>
</feature>
<organism evidence="3 4">
    <name type="scientific">Heterocephalus glaber</name>
    <name type="common">Naked mole rat</name>
    <dbReference type="NCBI Taxonomy" id="10181"/>
    <lineage>
        <taxon>Eukaryota</taxon>
        <taxon>Metazoa</taxon>
        <taxon>Chordata</taxon>
        <taxon>Craniata</taxon>
        <taxon>Vertebrata</taxon>
        <taxon>Euteleostomi</taxon>
        <taxon>Mammalia</taxon>
        <taxon>Eutheria</taxon>
        <taxon>Euarchontoglires</taxon>
        <taxon>Glires</taxon>
        <taxon>Rodentia</taxon>
        <taxon>Hystricomorpha</taxon>
        <taxon>Bathyergidae</taxon>
        <taxon>Heterocephalus</taxon>
    </lineage>
</organism>
<evidence type="ECO:0000313" key="4">
    <source>
        <dbReference type="Proteomes" id="UP000006813"/>
    </source>
</evidence>
<name>G5ASC3_HETGA</name>
<dbReference type="InterPro" id="IPR032756">
    <property type="entry name" value="DUF4685"/>
</dbReference>
<evidence type="ECO:0000313" key="3">
    <source>
        <dbReference type="EMBL" id="EHA99933.1"/>
    </source>
</evidence>
<dbReference type="Pfam" id="PF15737">
    <property type="entry name" value="DUF4685"/>
    <property type="match status" value="1"/>
</dbReference>
<dbReference type="EMBL" id="JH166728">
    <property type="protein sequence ID" value="EHA99933.1"/>
    <property type="molecule type" value="Genomic_DNA"/>
</dbReference>
<dbReference type="PANTHER" id="PTHR36865">
    <property type="entry name" value="RIKEN CDNA 1700001O22 GENE"/>
    <property type="match status" value="1"/>
</dbReference>
<protein>
    <recommendedName>
        <fullName evidence="2">DUF4685 domain-containing protein</fullName>
    </recommendedName>
</protein>
<proteinExistence type="predicted"/>
<gene>
    <name evidence="3" type="ORF">GW7_01893</name>
</gene>
<accession>G5ASC3</accession>
<evidence type="ECO:0000259" key="2">
    <source>
        <dbReference type="Pfam" id="PF15737"/>
    </source>
</evidence>
<dbReference type="AlphaFoldDB" id="G5ASC3"/>
<feature type="non-terminal residue" evidence="3">
    <location>
        <position position="1"/>
    </location>
</feature>